<protein>
    <recommendedName>
        <fullName evidence="9">Cell division protein FtsQ</fullName>
    </recommendedName>
</protein>
<comment type="subcellular location">
    <subcellularLocation>
        <location evidence="9">Cell inner membrane</location>
        <topology evidence="9">Single-pass type II membrane protein</topology>
    </subcellularLocation>
    <subcellularLocation>
        <location evidence="1">Membrane</location>
    </subcellularLocation>
    <text evidence="9">Localizes to the division septum.</text>
</comment>
<dbReference type="Pfam" id="PF08478">
    <property type="entry name" value="POTRA_1"/>
    <property type="match status" value="1"/>
</dbReference>
<evidence type="ECO:0000256" key="5">
    <source>
        <dbReference type="ARBA" id="ARBA00022692"/>
    </source>
</evidence>
<dbReference type="PROSITE" id="PS51779">
    <property type="entry name" value="POTRA"/>
    <property type="match status" value="1"/>
</dbReference>
<keyword evidence="4 9" id="KW-0132">Cell division</keyword>
<evidence type="ECO:0000256" key="1">
    <source>
        <dbReference type="ARBA" id="ARBA00004370"/>
    </source>
</evidence>
<dbReference type="InterPro" id="IPR045335">
    <property type="entry name" value="FtsQ_C_sf"/>
</dbReference>
<dbReference type="OrthoDB" id="9790370at2"/>
<dbReference type="GO" id="GO:0043093">
    <property type="term" value="P:FtsZ-dependent cytokinesis"/>
    <property type="evidence" value="ECO:0007669"/>
    <property type="project" value="UniProtKB-UniRule"/>
</dbReference>
<dbReference type="InterPro" id="IPR013685">
    <property type="entry name" value="POTRA_FtsQ_type"/>
</dbReference>
<keyword evidence="5 9" id="KW-0812">Transmembrane</keyword>
<keyword evidence="12" id="KW-1185">Reference proteome</keyword>
<reference evidence="11 12" key="1">
    <citation type="submission" date="2017-10" db="EMBL/GenBank/DDBJ databases">
        <authorList>
            <person name="Banno H."/>
            <person name="Chua N.-H."/>
        </authorList>
    </citation>
    <scope>NUCLEOTIDE SEQUENCE [LARGE SCALE GENOMIC DNA]</scope>
    <source>
        <strain evidence="11">Vibrio tapetis CECT4600</strain>
    </source>
</reference>
<proteinExistence type="inferred from homology"/>
<evidence type="ECO:0000256" key="2">
    <source>
        <dbReference type="ARBA" id="ARBA00022475"/>
    </source>
</evidence>
<evidence type="ECO:0000313" key="11">
    <source>
        <dbReference type="EMBL" id="SON48220.1"/>
    </source>
</evidence>
<evidence type="ECO:0000256" key="9">
    <source>
        <dbReference type="HAMAP-Rule" id="MF_00911"/>
    </source>
</evidence>
<keyword evidence="7 9" id="KW-0472">Membrane</keyword>
<dbReference type="Proteomes" id="UP000235828">
    <property type="component" value="Chromosome A"/>
</dbReference>
<dbReference type="GO" id="GO:0005886">
    <property type="term" value="C:plasma membrane"/>
    <property type="evidence" value="ECO:0007669"/>
    <property type="project" value="UniProtKB-SubCell"/>
</dbReference>
<dbReference type="PANTHER" id="PTHR35851">
    <property type="entry name" value="CELL DIVISION PROTEIN FTSQ"/>
    <property type="match status" value="1"/>
</dbReference>
<gene>
    <name evidence="9 11" type="primary">ftsQ</name>
    <name evidence="11" type="ORF">VTAP4600_A0241</name>
</gene>
<comment type="subunit">
    <text evidence="9">Part of a complex composed of FtsB, FtsL and FtsQ.</text>
</comment>
<dbReference type="InterPro" id="IPR005548">
    <property type="entry name" value="Cell_div_FtsQ/DivIB_C"/>
</dbReference>
<dbReference type="Pfam" id="PF03799">
    <property type="entry name" value="FtsQ_DivIB_C"/>
    <property type="match status" value="1"/>
</dbReference>
<dbReference type="GO" id="GO:0032153">
    <property type="term" value="C:cell division site"/>
    <property type="evidence" value="ECO:0007669"/>
    <property type="project" value="UniProtKB-UniRule"/>
</dbReference>
<keyword evidence="8 9" id="KW-0131">Cell cycle</keyword>
<name>A0A2N8Z8K4_9VIBR</name>
<evidence type="ECO:0000256" key="4">
    <source>
        <dbReference type="ARBA" id="ARBA00022618"/>
    </source>
</evidence>
<dbReference type="Gene3D" id="3.40.50.11690">
    <property type="entry name" value="Cell division protein FtsQ/DivIB"/>
    <property type="match status" value="1"/>
</dbReference>
<comment type="similarity">
    <text evidence="9">Belongs to the FtsQ/DivIB family. FtsQ subfamily.</text>
</comment>
<accession>A0A2N8Z8K4</accession>
<evidence type="ECO:0000256" key="3">
    <source>
        <dbReference type="ARBA" id="ARBA00022519"/>
    </source>
</evidence>
<organism evidence="11 12">
    <name type="scientific">Vibrio tapetis subsp. tapetis</name>
    <dbReference type="NCBI Taxonomy" id="1671868"/>
    <lineage>
        <taxon>Bacteria</taxon>
        <taxon>Pseudomonadati</taxon>
        <taxon>Pseudomonadota</taxon>
        <taxon>Gammaproteobacteria</taxon>
        <taxon>Vibrionales</taxon>
        <taxon>Vibrionaceae</taxon>
        <taxon>Vibrio</taxon>
    </lineage>
</organism>
<dbReference type="HAMAP" id="MF_00911">
    <property type="entry name" value="FtsQ_subfam"/>
    <property type="match status" value="1"/>
</dbReference>
<keyword evidence="3 9" id="KW-0997">Cell inner membrane</keyword>
<dbReference type="InterPro" id="IPR026579">
    <property type="entry name" value="FtsQ"/>
</dbReference>
<dbReference type="GO" id="GO:0090529">
    <property type="term" value="P:cell septum assembly"/>
    <property type="evidence" value="ECO:0007669"/>
    <property type="project" value="InterPro"/>
</dbReference>
<evidence type="ECO:0000256" key="8">
    <source>
        <dbReference type="ARBA" id="ARBA00023306"/>
    </source>
</evidence>
<dbReference type="RefSeq" id="WP_102521129.1">
    <property type="nucleotide sequence ID" value="NZ_LT960611.1"/>
</dbReference>
<feature type="domain" description="POTRA" evidence="10">
    <location>
        <begin position="50"/>
        <end position="120"/>
    </location>
</feature>
<evidence type="ECO:0000256" key="6">
    <source>
        <dbReference type="ARBA" id="ARBA00022989"/>
    </source>
</evidence>
<evidence type="ECO:0000313" key="12">
    <source>
        <dbReference type="Proteomes" id="UP000235828"/>
    </source>
</evidence>
<evidence type="ECO:0000259" key="10">
    <source>
        <dbReference type="PROSITE" id="PS51779"/>
    </source>
</evidence>
<sequence>MTNSIVAERTSLGTLARKQIVGLIFLLVVTFGIASMLISTFNWMLDDQRLPLSKLVVEGQLHHVHLEDVQTALSSIEHIGTFMSQDVDELQQALNELPWVAYASIRKQWPETVKVYLVEHKALAIWNGMDLLNQQGDIFYADIASLDAEKVKLYGPEGSNHQVVDAWAKIDGLLEPLGLQVSSLVLNDRRAWQVILSSGIRLELGKEALEERVRRFTLLYKKLGNKAEKISHIDLRYDTGAAVGWFPEQDLIQERVND</sequence>
<keyword evidence="6 9" id="KW-1133">Transmembrane helix</keyword>
<dbReference type="InterPro" id="IPR034746">
    <property type="entry name" value="POTRA"/>
</dbReference>
<dbReference type="PANTHER" id="PTHR35851:SF1">
    <property type="entry name" value="CELL DIVISION PROTEIN FTSQ"/>
    <property type="match status" value="1"/>
</dbReference>
<dbReference type="KEGG" id="vta:A0241"/>
<comment type="function">
    <text evidence="9">Essential cell division protein. May link together the upstream cell division proteins, which are predominantly cytoplasmic, with the downstream cell division proteins, which are predominantly periplasmic. May control correct divisome assembly.</text>
</comment>
<evidence type="ECO:0000256" key="7">
    <source>
        <dbReference type="ARBA" id="ARBA00023136"/>
    </source>
</evidence>
<dbReference type="Gene3D" id="3.10.20.310">
    <property type="entry name" value="membrane protein fhac"/>
    <property type="match status" value="1"/>
</dbReference>
<dbReference type="AlphaFoldDB" id="A0A2N8Z8K4"/>
<feature type="transmembrane region" description="Helical" evidence="9">
    <location>
        <begin position="20"/>
        <end position="45"/>
    </location>
</feature>
<keyword evidence="2 9" id="KW-1003">Cell membrane</keyword>
<dbReference type="EMBL" id="LT960611">
    <property type="protein sequence ID" value="SON48220.1"/>
    <property type="molecule type" value="Genomic_DNA"/>
</dbReference>